<gene>
    <name evidence="2" type="ordered locus">Halsa_0833</name>
</gene>
<feature type="transmembrane region" description="Helical" evidence="1">
    <location>
        <begin position="188"/>
        <end position="210"/>
    </location>
</feature>
<name>E4RN63_HALHG</name>
<keyword evidence="1" id="KW-1133">Transmembrane helix</keyword>
<feature type="transmembrane region" description="Helical" evidence="1">
    <location>
        <begin position="47"/>
        <end position="69"/>
    </location>
</feature>
<dbReference type="HOGENOM" id="CLU_1254474_0_0_9"/>
<evidence type="ECO:0000313" key="2">
    <source>
        <dbReference type="EMBL" id="ADQ14280.1"/>
    </source>
</evidence>
<accession>E4RN63</accession>
<dbReference type="RefSeq" id="WP_013405371.1">
    <property type="nucleotide sequence ID" value="NC_014654.1"/>
</dbReference>
<feature type="transmembrane region" description="Helical" evidence="1">
    <location>
        <begin position="164"/>
        <end position="182"/>
    </location>
</feature>
<feature type="transmembrane region" description="Helical" evidence="1">
    <location>
        <begin position="124"/>
        <end position="152"/>
    </location>
</feature>
<dbReference type="Proteomes" id="UP000007434">
    <property type="component" value="Chromosome"/>
</dbReference>
<protein>
    <submittedName>
        <fullName evidence="2">Uncharacterized protein</fullName>
    </submittedName>
</protein>
<keyword evidence="1" id="KW-0812">Transmembrane</keyword>
<dbReference type="AlphaFoldDB" id="E4RN63"/>
<feature type="transmembrane region" description="Helical" evidence="1">
    <location>
        <begin position="21"/>
        <end position="41"/>
    </location>
</feature>
<feature type="transmembrane region" description="Helical" evidence="1">
    <location>
        <begin position="90"/>
        <end position="112"/>
    </location>
</feature>
<dbReference type="OrthoDB" id="2112005at2"/>
<dbReference type="EMBL" id="CP002304">
    <property type="protein sequence ID" value="ADQ14280.1"/>
    <property type="molecule type" value="Genomic_DNA"/>
</dbReference>
<proteinExistence type="predicted"/>
<evidence type="ECO:0000313" key="3">
    <source>
        <dbReference type="Proteomes" id="UP000007434"/>
    </source>
</evidence>
<reference evidence="2 3" key="1">
    <citation type="submission" date="2010-11" db="EMBL/GenBank/DDBJ databases">
        <title>Complete sequence of Halanaerobium sp. sapolanicus.</title>
        <authorList>
            <consortium name="US DOE Joint Genome Institute"/>
            <person name="Lucas S."/>
            <person name="Copeland A."/>
            <person name="Lapidus A."/>
            <person name="Cheng J.-F."/>
            <person name="Bruce D."/>
            <person name="Goodwin L."/>
            <person name="Pitluck S."/>
            <person name="Davenport K."/>
            <person name="Detter J.C."/>
            <person name="Han C."/>
            <person name="Tapia R."/>
            <person name="Land M."/>
            <person name="Hauser L."/>
            <person name="Jeffries C."/>
            <person name="Kyrpides N."/>
            <person name="Ivanova N."/>
            <person name="Mikhailova N."/>
            <person name="Begemann M.B."/>
            <person name="Mormile M.R."/>
            <person name="Wall J.D."/>
            <person name="Elias D.A."/>
            <person name="Woyke T."/>
        </authorList>
    </citation>
    <scope>NUCLEOTIDE SEQUENCE [LARGE SCALE GENOMIC DNA]</scope>
    <source>
        <strain evidence="3">sapolanicus</strain>
    </source>
</reference>
<dbReference type="eggNOG" id="ENOG50345E5">
    <property type="taxonomic scope" value="Bacteria"/>
</dbReference>
<dbReference type="KEGG" id="has:Halsa_0833"/>
<keyword evidence="1" id="KW-0472">Membrane</keyword>
<organism evidence="2 3">
    <name type="scientific">Halanaerobium hydrogeniformans</name>
    <name type="common">Halanaerobium sp. (strain sapolanicus)</name>
    <dbReference type="NCBI Taxonomy" id="656519"/>
    <lineage>
        <taxon>Bacteria</taxon>
        <taxon>Bacillati</taxon>
        <taxon>Bacillota</taxon>
        <taxon>Clostridia</taxon>
        <taxon>Halanaerobiales</taxon>
        <taxon>Halanaerobiaceae</taxon>
        <taxon>Halanaerobium</taxon>
    </lineage>
</organism>
<dbReference type="STRING" id="656519.Halsa_0833"/>
<evidence type="ECO:0000256" key="1">
    <source>
        <dbReference type="SAM" id="Phobius"/>
    </source>
</evidence>
<keyword evidence="3" id="KW-1185">Reference proteome</keyword>
<reference evidence="2 3" key="2">
    <citation type="journal article" date="2011" name="J. Bacteriol.">
        <title>Complete Genome Sequence of the Haloalkaliphilic, Hydrogen Producing Halanaerobium hydrogenoformans.</title>
        <authorList>
            <person name="Brown S.D."/>
            <person name="Begemann M.B."/>
            <person name="Mormile M.R."/>
            <person name="Wall J.D."/>
            <person name="Han C.S."/>
            <person name="Goodwin L.A."/>
            <person name="Pitluck S."/>
            <person name="Land M.L."/>
            <person name="Hauser L.J."/>
            <person name="Elias D.A."/>
        </authorList>
    </citation>
    <scope>NUCLEOTIDE SEQUENCE [LARGE SCALE GENOMIC DNA]</scope>
    <source>
        <strain evidence="3">sapolanicus</strain>
    </source>
</reference>
<sequence>MEIFSVLKYTFKKFYEHLFKLFILGMSWFILTLLLLLVVIISITTGWYIILPIPLLLLGPLFLTALYGVNQLLEYREYSLKVLLSYFKNNFWRGFLACIFSIVIYLILLFDIRFFILQGQHNTWFLAFAFLFGYLLIYFSIYEAYLWGMLVIQPEKSLKDIFKNAIVLSLDNIVFSLVWFLALFSISFLLLMIGIGLPTAFIGIIGTLILKGNKEMLAKY</sequence>